<dbReference type="EMBL" id="FQVD01000039">
    <property type="protein sequence ID" value="SHF83639.1"/>
    <property type="molecule type" value="Genomic_DNA"/>
</dbReference>
<reference evidence="2 3" key="1">
    <citation type="submission" date="2016-11" db="EMBL/GenBank/DDBJ databases">
        <authorList>
            <person name="Jaros S."/>
            <person name="Januszkiewicz K."/>
            <person name="Wedrychowicz H."/>
        </authorList>
    </citation>
    <scope>NUCLEOTIDE SEQUENCE [LARGE SCALE GENOMIC DNA]</scope>
    <source>
        <strain evidence="2 3">DSM 26883</strain>
    </source>
</reference>
<keyword evidence="1" id="KW-1133">Transmembrane helix</keyword>
<keyword evidence="1" id="KW-0472">Membrane</keyword>
<proteinExistence type="predicted"/>
<feature type="transmembrane region" description="Helical" evidence="1">
    <location>
        <begin position="6"/>
        <end position="28"/>
    </location>
</feature>
<keyword evidence="1" id="KW-0812">Transmembrane</keyword>
<organism evidence="2 3">
    <name type="scientific">Bacteroides faecichinchillae</name>
    <dbReference type="NCBI Taxonomy" id="871325"/>
    <lineage>
        <taxon>Bacteria</taxon>
        <taxon>Pseudomonadati</taxon>
        <taxon>Bacteroidota</taxon>
        <taxon>Bacteroidia</taxon>
        <taxon>Bacteroidales</taxon>
        <taxon>Bacteroidaceae</taxon>
        <taxon>Bacteroides</taxon>
    </lineage>
</organism>
<dbReference type="RefSeq" id="WP_073350298.1">
    <property type="nucleotide sequence ID" value="NZ_FQVD01000039.1"/>
</dbReference>
<dbReference type="Pfam" id="PF11832">
    <property type="entry name" value="DUF3352"/>
    <property type="match status" value="1"/>
</dbReference>
<dbReference type="STRING" id="871325.SAMN05444349_13911"/>
<gene>
    <name evidence="2" type="ORF">SAMN05444349_13911</name>
</gene>
<evidence type="ECO:0008006" key="4">
    <source>
        <dbReference type="Google" id="ProtNLM"/>
    </source>
</evidence>
<dbReference type="Proteomes" id="UP000184436">
    <property type="component" value="Unassembled WGS sequence"/>
</dbReference>
<dbReference type="AlphaFoldDB" id="A0A1M5EWT9"/>
<dbReference type="OrthoDB" id="1045987at2"/>
<name>A0A1M5EWT9_9BACE</name>
<dbReference type="InterPro" id="IPR021787">
    <property type="entry name" value="DUF3352"/>
</dbReference>
<evidence type="ECO:0000313" key="3">
    <source>
        <dbReference type="Proteomes" id="UP000184436"/>
    </source>
</evidence>
<evidence type="ECO:0000313" key="2">
    <source>
        <dbReference type="EMBL" id="SHF83639.1"/>
    </source>
</evidence>
<sequence length="525" mass="59804">MKLSTIVKIAITSSVLLLCIGFALYSYFKLSAADVRKDINLYTLVPSNATAVFVTDDAAELVAEIEELTCSKNQQYLHVSKLFSSLKDYLYSLQEDAPHGLSRQMNRLLISFHEPDNDHNQVLYCRLGDGDRELVDKFIQKHLSAAYPFKIFKYKGEDIYIYPMSDGDFLACYLKPDFLALSYQKKLIEEVIDTRKTGNSIVSDSTFIEVNGPRKTSSIATIYARLDGMIGWTEFDMKLKDDFIYFSGVSHDVDSCFTFINALRQQEAVKGFAGDALPSTTFYLSRQGVTDWASLLAYGERQEYAVATRTREILDRDKELSRYLIENTGQDLVAFLFQREDSLLGPAAVMALSITDVLEAERMLRSFVEAAPLEEGEQRNSRISFYYTPNKAYPVYKLPLTTLFSQLTGFSESPLHVYATFYNGRLLLAPDEDSLSRYIRQLDKGEVLDGALVYRAGTGSLSDSYHFMLMADFEQLLDQSGNHYRFIPDFFSRNSDFFRNFVIFVQFTCADGVIYPNIVLKYKTE</sequence>
<keyword evidence="3" id="KW-1185">Reference proteome</keyword>
<protein>
    <recommendedName>
        <fullName evidence="4">DUF3352 domain-containing protein</fullName>
    </recommendedName>
</protein>
<evidence type="ECO:0000256" key="1">
    <source>
        <dbReference type="SAM" id="Phobius"/>
    </source>
</evidence>
<accession>A0A1M5EWT9</accession>